<dbReference type="PANTHER" id="PTHR43390:SF1">
    <property type="entry name" value="CHLOROPLAST PROCESSING PEPTIDASE"/>
    <property type="match status" value="1"/>
</dbReference>
<dbReference type="InterPro" id="IPR036286">
    <property type="entry name" value="LexA/Signal_pep-like_sf"/>
</dbReference>
<evidence type="ECO:0000259" key="7">
    <source>
        <dbReference type="Pfam" id="PF10502"/>
    </source>
</evidence>
<sequence>MRPMKQFLLPLLEVFEILAVVLISIYVIYGFIAQPFLVQGASMEPNFSSGDYLLVDEATYYFREPVRGEVIVFKNPNDADEFYIKRIVGLPGEEVIVSDNEVFVNGELVDEPYLADGIKVDGRYVFQLDQDQYFVMGDNRPQSFDSRNWGPLGEDLIIGVVRLRFWPPASFGSFTYQASQ</sequence>
<accession>A0A1G1ZCN9</accession>
<dbReference type="InterPro" id="IPR000223">
    <property type="entry name" value="Pept_S26A_signal_pept_1"/>
</dbReference>
<evidence type="ECO:0000313" key="9">
    <source>
        <dbReference type="Proteomes" id="UP000177801"/>
    </source>
</evidence>
<dbReference type="InterPro" id="IPR019757">
    <property type="entry name" value="Pept_S26A_signal_pept_1_Lys-AS"/>
</dbReference>
<organism evidence="8 9">
    <name type="scientific">Candidatus Colwellbacteria bacterium RIFCSPLOWO2_12_FULL_46_17</name>
    <dbReference type="NCBI Taxonomy" id="1797695"/>
    <lineage>
        <taxon>Bacteria</taxon>
        <taxon>Candidatus Colwelliibacteriota</taxon>
    </lineage>
</organism>
<dbReference type="GO" id="GO:0004252">
    <property type="term" value="F:serine-type endopeptidase activity"/>
    <property type="evidence" value="ECO:0007669"/>
    <property type="project" value="InterPro"/>
</dbReference>
<feature type="active site" evidence="5">
    <location>
        <position position="42"/>
    </location>
</feature>
<proteinExistence type="inferred from homology"/>
<dbReference type="Pfam" id="PF10502">
    <property type="entry name" value="Peptidase_S26"/>
    <property type="match status" value="1"/>
</dbReference>
<keyword evidence="6" id="KW-0472">Membrane</keyword>
<dbReference type="Gene3D" id="2.10.109.10">
    <property type="entry name" value="Umud Fragment, subunit A"/>
    <property type="match status" value="1"/>
</dbReference>
<dbReference type="InterPro" id="IPR019758">
    <property type="entry name" value="Pept_S26A_signal_pept_1_CS"/>
</dbReference>
<keyword evidence="6" id="KW-0812">Transmembrane</keyword>
<gene>
    <name evidence="8" type="ORF">A3G58_01115</name>
</gene>
<dbReference type="InterPro" id="IPR019533">
    <property type="entry name" value="Peptidase_S26"/>
</dbReference>
<dbReference type="PRINTS" id="PR00727">
    <property type="entry name" value="LEADERPTASE"/>
</dbReference>
<dbReference type="NCBIfam" id="TIGR02227">
    <property type="entry name" value="sigpep_I_bact"/>
    <property type="match status" value="1"/>
</dbReference>
<dbReference type="AlphaFoldDB" id="A0A1G1ZCN9"/>
<evidence type="ECO:0000256" key="1">
    <source>
        <dbReference type="ARBA" id="ARBA00000677"/>
    </source>
</evidence>
<evidence type="ECO:0000256" key="5">
    <source>
        <dbReference type="PIRSR" id="PIRSR600223-1"/>
    </source>
</evidence>
<reference evidence="8 9" key="1">
    <citation type="journal article" date="2016" name="Nat. Commun.">
        <title>Thousands of microbial genomes shed light on interconnected biogeochemical processes in an aquifer system.</title>
        <authorList>
            <person name="Anantharaman K."/>
            <person name="Brown C.T."/>
            <person name="Hug L.A."/>
            <person name="Sharon I."/>
            <person name="Castelle C.J."/>
            <person name="Probst A.J."/>
            <person name="Thomas B.C."/>
            <person name="Singh A."/>
            <person name="Wilkins M.J."/>
            <person name="Karaoz U."/>
            <person name="Brodie E.L."/>
            <person name="Williams K.H."/>
            <person name="Hubbard S.S."/>
            <person name="Banfield J.F."/>
        </authorList>
    </citation>
    <scope>NUCLEOTIDE SEQUENCE [LARGE SCALE GENOMIC DNA]</scope>
</reference>
<dbReference type="Proteomes" id="UP000177801">
    <property type="component" value="Unassembled WGS sequence"/>
</dbReference>
<keyword evidence="6" id="KW-1133">Transmembrane helix</keyword>
<dbReference type="GO" id="GO:0006465">
    <property type="term" value="P:signal peptide processing"/>
    <property type="evidence" value="ECO:0007669"/>
    <property type="project" value="InterPro"/>
</dbReference>
<comment type="catalytic activity">
    <reaction evidence="1 6">
        <text>Cleavage of hydrophobic, N-terminal signal or leader sequences from secreted and periplasmic proteins.</text>
        <dbReference type="EC" id="3.4.21.89"/>
    </reaction>
</comment>
<dbReference type="GO" id="GO:0016020">
    <property type="term" value="C:membrane"/>
    <property type="evidence" value="ECO:0007669"/>
    <property type="project" value="UniProtKB-SubCell"/>
</dbReference>
<protein>
    <recommendedName>
        <fullName evidence="3 6">Signal peptidase I</fullName>
        <ecNumber evidence="3 6">3.4.21.89</ecNumber>
    </recommendedName>
</protein>
<dbReference type="GO" id="GO:0009003">
    <property type="term" value="F:signal peptidase activity"/>
    <property type="evidence" value="ECO:0007669"/>
    <property type="project" value="UniProtKB-EC"/>
</dbReference>
<dbReference type="EC" id="3.4.21.89" evidence="3 6"/>
<evidence type="ECO:0000313" key="8">
    <source>
        <dbReference type="EMBL" id="OGY62402.1"/>
    </source>
</evidence>
<feature type="domain" description="Peptidase S26" evidence="7">
    <location>
        <begin position="12"/>
        <end position="166"/>
    </location>
</feature>
<keyword evidence="6" id="KW-0645">Protease</keyword>
<dbReference type="EMBL" id="MHJD01000017">
    <property type="protein sequence ID" value="OGY62402.1"/>
    <property type="molecule type" value="Genomic_DNA"/>
</dbReference>
<feature type="transmembrane region" description="Helical" evidence="6">
    <location>
        <begin position="7"/>
        <end position="32"/>
    </location>
</feature>
<dbReference type="SUPFAM" id="SSF51306">
    <property type="entry name" value="LexA/Signal peptidase"/>
    <property type="match status" value="1"/>
</dbReference>
<dbReference type="PANTHER" id="PTHR43390">
    <property type="entry name" value="SIGNAL PEPTIDASE I"/>
    <property type="match status" value="1"/>
</dbReference>
<feature type="active site" evidence="5">
    <location>
        <position position="85"/>
    </location>
</feature>
<keyword evidence="4 6" id="KW-0378">Hydrolase</keyword>
<evidence type="ECO:0000256" key="3">
    <source>
        <dbReference type="ARBA" id="ARBA00013208"/>
    </source>
</evidence>
<dbReference type="PROSITE" id="PS00761">
    <property type="entry name" value="SPASE_I_3"/>
    <property type="match status" value="1"/>
</dbReference>
<evidence type="ECO:0000256" key="2">
    <source>
        <dbReference type="ARBA" id="ARBA00009370"/>
    </source>
</evidence>
<comment type="caution">
    <text evidence="8">The sequence shown here is derived from an EMBL/GenBank/DDBJ whole genome shotgun (WGS) entry which is preliminary data.</text>
</comment>
<name>A0A1G1ZCN9_9BACT</name>
<comment type="similarity">
    <text evidence="2 6">Belongs to the peptidase S26 family.</text>
</comment>
<evidence type="ECO:0000256" key="4">
    <source>
        <dbReference type="ARBA" id="ARBA00022801"/>
    </source>
</evidence>
<comment type="subcellular location">
    <subcellularLocation>
        <location evidence="6">Membrane</location>
        <topology evidence="6">Single-pass type II membrane protein</topology>
    </subcellularLocation>
</comment>
<dbReference type="PROSITE" id="PS00760">
    <property type="entry name" value="SPASE_I_2"/>
    <property type="match status" value="1"/>
</dbReference>
<dbReference type="CDD" id="cd06530">
    <property type="entry name" value="S26_SPase_I"/>
    <property type="match status" value="1"/>
</dbReference>
<evidence type="ECO:0000256" key="6">
    <source>
        <dbReference type="RuleBase" id="RU362042"/>
    </source>
</evidence>